<dbReference type="RefSeq" id="WP_129182452.1">
    <property type="nucleotide sequence ID" value="NZ_JAGIOG010000001.1"/>
</dbReference>
<dbReference type="GO" id="GO:0006310">
    <property type="term" value="P:DNA recombination"/>
    <property type="evidence" value="ECO:0007669"/>
    <property type="project" value="UniProtKB-KW"/>
</dbReference>
<dbReference type="GO" id="GO:0003677">
    <property type="term" value="F:DNA binding"/>
    <property type="evidence" value="ECO:0007669"/>
    <property type="project" value="UniProtKB-UniRule"/>
</dbReference>
<dbReference type="CDD" id="cd01189">
    <property type="entry name" value="INT_ICEBs1_C_like"/>
    <property type="match status" value="1"/>
</dbReference>
<dbReference type="PANTHER" id="PTHR30349">
    <property type="entry name" value="PHAGE INTEGRASE-RELATED"/>
    <property type="match status" value="1"/>
</dbReference>
<keyword evidence="8" id="KW-1185">Reference proteome</keyword>
<organism evidence="7 8">
    <name type="scientific">Aeromicrobium fastidiosum</name>
    <dbReference type="NCBI Taxonomy" id="52699"/>
    <lineage>
        <taxon>Bacteria</taxon>
        <taxon>Bacillati</taxon>
        <taxon>Actinomycetota</taxon>
        <taxon>Actinomycetes</taxon>
        <taxon>Propionibacteriales</taxon>
        <taxon>Nocardioidaceae</taxon>
        <taxon>Aeromicrobium</taxon>
    </lineage>
</organism>
<dbReference type="InterPro" id="IPR053876">
    <property type="entry name" value="Phage_int_M"/>
</dbReference>
<dbReference type="InterPro" id="IPR044068">
    <property type="entry name" value="CB"/>
</dbReference>
<accession>A0A641AMP2</accession>
<sequence>MTKSERGAHVPKNVKNIRVRTRADGSIRGYEVRYRDPLKRDSRGYPAVRGKVLPTLAEAREWQLRNSVEILDGDYVDADRLKTKWREVADEWLDVRRVKLRARTISGYENVLKNWLSEWDDKTIGSITTRDVRAIIRKVRAAGRAVGTEHHVYDTLNGVLKFAVRDGYIKKNPAATVREDLRGTAEKDYVGQALTIEQAEAIVAALPEGRFRMYGLVGLWTGMRAGELAGLRVRNINFDKLTIQVDETVEDVKGHLRPGTTKTRKSKGRRIPVPSAIIVEIAEFIEGAGLAGDDYVFAVPGKLFSHANFYDRQWQPACAEAGLAGTRFHTLRHTFITLRAREGVPVHLLMAWAGHSNISTTMIYTHVFEDDPNDHGVAERIFSAERREVIKPELRLVEVQAG</sequence>
<dbReference type="InterPro" id="IPR013762">
    <property type="entry name" value="Integrase-like_cat_sf"/>
</dbReference>
<dbReference type="Gene3D" id="1.10.150.130">
    <property type="match status" value="1"/>
</dbReference>
<dbReference type="PROSITE" id="PS51900">
    <property type="entry name" value="CB"/>
    <property type="match status" value="1"/>
</dbReference>
<comment type="similarity">
    <text evidence="1">Belongs to the 'phage' integrase family.</text>
</comment>
<dbReference type="AlphaFoldDB" id="A0A641AMP2"/>
<name>A0A641AMP2_9ACTN</name>
<evidence type="ECO:0000313" key="7">
    <source>
        <dbReference type="EMBL" id="KAA1378544.1"/>
    </source>
</evidence>
<dbReference type="SUPFAM" id="SSF56349">
    <property type="entry name" value="DNA breaking-rejoining enzymes"/>
    <property type="match status" value="1"/>
</dbReference>
<evidence type="ECO:0000256" key="2">
    <source>
        <dbReference type="ARBA" id="ARBA00023125"/>
    </source>
</evidence>
<evidence type="ECO:0000256" key="4">
    <source>
        <dbReference type="PROSITE-ProRule" id="PRU01248"/>
    </source>
</evidence>
<dbReference type="Gene3D" id="1.10.443.10">
    <property type="entry name" value="Intergrase catalytic core"/>
    <property type="match status" value="1"/>
</dbReference>
<feature type="domain" description="Tyr recombinase" evidence="5">
    <location>
        <begin position="189"/>
        <end position="379"/>
    </location>
</feature>
<dbReference type="Proteomes" id="UP001515100">
    <property type="component" value="Unassembled WGS sequence"/>
</dbReference>
<keyword evidence="2 4" id="KW-0238">DNA-binding</keyword>
<dbReference type="OrthoDB" id="148546at2"/>
<dbReference type="EMBL" id="SDPP02000002">
    <property type="protein sequence ID" value="KAA1378544.1"/>
    <property type="molecule type" value="Genomic_DNA"/>
</dbReference>
<keyword evidence="3" id="KW-0233">DNA recombination</keyword>
<feature type="domain" description="Core-binding (CB)" evidence="6">
    <location>
        <begin position="83"/>
        <end position="164"/>
    </location>
</feature>
<dbReference type="InterPro" id="IPR011010">
    <property type="entry name" value="DNA_brk_join_enz"/>
</dbReference>
<comment type="caution">
    <text evidence="7">The sequence shown here is derived from an EMBL/GenBank/DDBJ whole genome shotgun (WGS) entry which is preliminary data.</text>
</comment>
<dbReference type="Pfam" id="PF00589">
    <property type="entry name" value="Phage_integrase"/>
    <property type="match status" value="1"/>
</dbReference>
<dbReference type="InterPro" id="IPR050090">
    <property type="entry name" value="Tyrosine_recombinase_XerCD"/>
</dbReference>
<evidence type="ECO:0000313" key="8">
    <source>
        <dbReference type="Proteomes" id="UP001515100"/>
    </source>
</evidence>
<gene>
    <name evidence="7" type="ORF">ESP62_009365</name>
</gene>
<dbReference type="Pfam" id="PF22022">
    <property type="entry name" value="Phage_int_M"/>
    <property type="match status" value="1"/>
</dbReference>
<dbReference type="GO" id="GO:0015074">
    <property type="term" value="P:DNA integration"/>
    <property type="evidence" value="ECO:0007669"/>
    <property type="project" value="InterPro"/>
</dbReference>
<evidence type="ECO:0000256" key="3">
    <source>
        <dbReference type="ARBA" id="ARBA00023172"/>
    </source>
</evidence>
<dbReference type="PROSITE" id="PS51898">
    <property type="entry name" value="TYR_RECOMBINASE"/>
    <property type="match status" value="1"/>
</dbReference>
<evidence type="ECO:0000259" key="6">
    <source>
        <dbReference type="PROSITE" id="PS51900"/>
    </source>
</evidence>
<evidence type="ECO:0000259" key="5">
    <source>
        <dbReference type="PROSITE" id="PS51898"/>
    </source>
</evidence>
<reference evidence="7" key="1">
    <citation type="submission" date="2019-09" db="EMBL/GenBank/DDBJ databases">
        <authorList>
            <person name="Li J."/>
        </authorList>
    </citation>
    <scope>NUCLEOTIDE SEQUENCE [LARGE SCALE GENOMIC DNA]</scope>
    <source>
        <strain evidence="7">NRBC 14897</strain>
    </source>
</reference>
<evidence type="ECO:0000256" key="1">
    <source>
        <dbReference type="ARBA" id="ARBA00008857"/>
    </source>
</evidence>
<proteinExistence type="inferred from homology"/>
<dbReference type="PANTHER" id="PTHR30349:SF64">
    <property type="entry name" value="PROPHAGE INTEGRASE INTD-RELATED"/>
    <property type="match status" value="1"/>
</dbReference>
<dbReference type="InterPro" id="IPR002104">
    <property type="entry name" value="Integrase_catalytic"/>
</dbReference>
<dbReference type="InterPro" id="IPR010998">
    <property type="entry name" value="Integrase_recombinase_N"/>
</dbReference>
<protein>
    <submittedName>
        <fullName evidence="7">Site-specific integrase</fullName>
    </submittedName>
</protein>